<gene>
    <name evidence="1" type="ORF">Pfra01_000082500</name>
</gene>
<sequence>MTAGRQVATQPTAPMMVIRPRATQTTLQPAAPEMAIQPRTSPEMAIQPRTSPEMAIQPRNPPEMAIQPRTSSALVMAIQPRATSAPVMAIHSRSTSAPEMVIQPKGSRDGLRARRHANYRPKKHMVPAVIAQVCKDYQHLEKPQAIAAEGVLVELKKDVPLQAHPLDNHGSAIERVNILRKNVRKEQDAWRCLVLDLDLLAMWPEVFVSPFGIVDKAVGDSLTSGRTIHDLSFPEGASINDVTDQDAIPKTDYRHCDAVASDILRIKREHPDIEIKAMAGDVTSAFRNVPIHSRSVHHFAGRIEIENALVVELVCPFRWTGSPGEYEVIGGAISFVHGSHGNRDNPTVFFNYHWVDDHINVAADVGTNCEDMERSLRYAMTAILGSGAVNEDKFTEWNTSQKILGLQFDTIAETISIPAAKIAKARNLVASAYHASGLSRKLYRSLMGGLRHVATCIRAARPFLQRLRLREMNLHRFRHVTVCDAMKLDLLWWWQILHSPLLNGVALEYFNNLPEPDVVIEMDACDHGLCALDTKANIALTYRFSPHELQLIARFKTGEANGFNINFRELLSCAFATH</sequence>
<reference evidence="1" key="1">
    <citation type="submission" date="2023-04" db="EMBL/GenBank/DDBJ databases">
        <title>Phytophthora fragariaefolia NBRC 109709.</title>
        <authorList>
            <person name="Ichikawa N."/>
            <person name="Sato H."/>
            <person name="Tonouchi N."/>
        </authorList>
    </citation>
    <scope>NUCLEOTIDE SEQUENCE</scope>
    <source>
        <strain evidence="1">NBRC 109709</strain>
    </source>
</reference>
<comment type="caution">
    <text evidence="1">The sequence shown here is derived from an EMBL/GenBank/DDBJ whole genome shotgun (WGS) entry which is preliminary data.</text>
</comment>
<accession>A0A9W6TN59</accession>
<protein>
    <submittedName>
        <fullName evidence="1">Unnamed protein product</fullName>
    </submittedName>
</protein>
<evidence type="ECO:0000313" key="2">
    <source>
        <dbReference type="Proteomes" id="UP001165121"/>
    </source>
</evidence>
<dbReference type="Proteomes" id="UP001165121">
    <property type="component" value="Unassembled WGS sequence"/>
</dbReference>
<dbReference type="InterPro" id="IPR052055">
    <property type="entry name" value="Hepadnavirus_pol/RT"/>
</dbReference>
<dbReference type="PANTHER" id="PTHR33050:SF7">
    <property type="entry name" value="RIBONUCLEASE H"/>
    <property type="match status" value="1"/>
</dbReference>
<evidence type="ECO:0000313" key="1">
    <source>
        <dbReference type="EMBL" id="GMF16464.1"/>
    </source>
</evidence>
<keyword evidence="2" id="KW-1185">Reference proteome</keyword>
<dbReference type="OrthoDB" id="126027at2759"/>
<organism evidence="1 2">
    <name type="scientific">Phytophthora fragariaefolia</name>
    <dbReference type="NCBI Taxonomy" id="1490495"/>
    <lineage>
        <taxon>Eukaryota</taxon>
        <taxon>Sar</taxon>
        <taxon>Stramenopiles</taxon>
        <taxon>Oomycota</taxon>
        <taxon>Peronosporomycetes</taxon>
        <taxon>Peronosporales</taxon>
        <taxon>Peronosporaceae</taxon>
        <taxon>Phytophthora</taxon>
    </lineage>
</organism>
<dbReference type="PANTHER" id="PTHR33050">
    <property type="entry name" value="REVERSE TRANSCRIPTASE DOMAIN-CONTAINING PROTEIN"/>
    <property type="match status" value="1"/>
</dbReference>
<proteinExistence type="predicted"/>
<dbReference type="AlphaFoldDB" id="A0A9W6TN59"/>
<name>A0A9W6TN59_9STRA</name>
<dbReference type="EMBL" id="BSXT01000063">
    <property type="protein sequence ID" value="GMF16464.1"/>
    <property type="molecule type" value="Genomic_DNA"/>
</dbReference>